<dbReference type="Gene3D" id="1.10.10.10">
    <property type="entry name" value="Winged helix-like DNA-binding domain superfamily/Winged helix DNA-binding domain"/>
    <property type="match status" value="1"/>
</dbReference>
<dbReference type="GO" id="GO:0005829">
    <property type="term" value="C:cytosol"/>
    <property type="evidence" value="ECO:0007669"/>
    <property type="project" value="TreeGrafter"/>
</dbReference>
<evidence type="ECO:0000313" key="2">
    <source>
        <dbReference type="EMBL" id="MST55453.1"/>
    </source>
</evidence>
<sequence>MLVSTKGRYALRVLIDLAEHQTGDYVPLRAIAERQQISEKYLEAILKSLVRDKILAGMRGKGGGYKLAVAPEELTVGHILRLTEPSLATVSCLAERGEKCRRRGECRTLPMWRELDSMILAYLDGRKLADLVKKGGSGADGL</sequence>
<gene>
    <name evidence="2" type="ORF">FYJ74_05315</name>
</gene>
<keyword evidence="1" id="KW-0238">DNA-binding</keyword>
<keyword evidence="3" id="KW-1185">Reference proteome</keyword>
<organism evidence="2 3">
    <name type="scientific">Pyramidobacter porci</name>
    <dbReference type="NCBI Taxonomy" id="2605789"/>
    <lineage>
        <taxon>Bacteria</taxon>
        <taxon>Thermotogati</taxon>
        <taxon>Synergistota</taxon>
        <taxon>Synergistia</taxon>
        <taxon>Synergistales</taxon>
        <taxon>Dethiosulfovibrionaceae</taxon>
        <taxon>Pyramidobacter</taxon>
    </lineage>
</organism>
<proteinExistence type="predicted"/>
<dbReference type="Pfam" id="PF02082">
    <property type="entry name" value="Rrf2"/>
    <property type="match status" value="1"/>
</dbReference>
<dbReference type="GO" id="GO:0003700">
    <property type="term" value="F:DNA-binding transcription factor activity"/>
    <property type="evidence" value="ECO:0007669"/>
    <property type="project" value="TreeGrafter"/>
</dbReference>
<dbReference type="PANTHER" id="PTHR33221:SF5">
    <property type="entry name" value="HTH-TYPE TRANSCRIPTIONAL REGULATOR ISCR"/>
    <property type="match status" value="1"/>
</dbReference>
<dbReference type="InterPro" id="IPR036390">
    <property type="entry name" value="WH_DNA-bd_sf"/>
</dbReference>
<dbReference type="SUPFAM" id="SSF46785">
    <property type="entry name" value="Winged helix' DNA-binding domain"/>
    <property type="match status" value="1"/>
</dbReference>
<dbReference type="Proteomes" id="UP000473699">
    <property type="component" value="Unassembled WGS sequence"/>
</dbReference>
<dbReference type="NCBIfam" id="TIGR00738">
    <property type="entry name" value="rrf2_super"/>
    <property type="match status" value="1"/>
</dbReference>
<protein>
    <submittedName>
        <fullName evidence="2">Rrf2 family transcriptional regulator</fullName>
    </submittedName>
</protein>
<dbReference type="RefSeq" id="WP_154528545.1">
    <property type="nucleotide sequence ID" value="NZ_JAXDZJ010000111.1"/>
</dbReference>
<evidence type="ECO:0000313" key="3">
    <source>
        <dbReference type="Proteomes" id="UP000473699"/>
    </source>
</evidence>
<accession>A0A6L5YB82</accession>
<dbReference type="InterPro" id="IPR036388">
    <property type="entry name" value="WH-like_DNA-bd_sf"/>
</dbReference>
<dbReference type="EMBL" id="VUNH01000004">
    <property type="protein sequence ID" value="MST55453.1"/>
    <property type="molecule type" value="Genomic_DNA"/>
</dbReference>
<comment type="caution">
    <text evidence="2">The sequence shown here is derived from an EMBL/GenBank/DDBJ whole genome shotgun (WGS) entry which is preliminary data.</text>
</comment>
<dbReference type="InterPro" id="IPR000944">
    <property type="entry name" value="Tscrpt_reg_Rrf2"/>
</dbReference>
<evidence type="ECO:0000256" key="1">
    <source>
        <dbReference type="ARBA" id="ARBA00023125"/>
    </source>
</evidence>
<dbReference type="PROSITE" id="PS51197">
    <property type="entry name" value="HTH_RRF2_2"/>
    <property type="match status" value="1"/>
</dbReference>
<name>A0A6L5YB82_9BACT</name>
<dbReference type="GO" id="GO:0003677">
    <property type="term" value="F:DNA binding"/>
    <property type="evidence" value="ECO:0007669"/>
    <property type="project" value="UniProtKB-KW"/>
</dbReference>
<dbReference type="PANTHER" id="PTHR33221">
    <property type="entry name" value="WINGED HELIX-TURN-HELIX TRANSCRIPTIONAL REGULATOR, RRF2 FAMILY"/>
    <property type="match status" value="1"/>
</dbReference>
<dbReference type="AlphaFoldDB" id="A0A6L5YB82"/>
<reference evidence="2 3" key="1">
    <citation type="submission" date="2019-08" db="EMBL/GenBank/DDBJ databases">
        <title>In-depth cultivation of the pig gut microbiome towards novel bacterial diversity and tailored functional studies.</title>
        <authorList>
            <person name="Wylensek D."/>
            <person name="Hitch T.C.A."/>
            <person name="Clavel T."/>
        </authorList>
    </citation>
    <scope>NUCLEOTIDE SEQUENCE [LARGE SCALE GENOMIC DNA]</scope>
    <source>
        <strain evidence="2 3">SM-530-WT-4B</strain>
    </source>
</reference>